<keyword evidence="2" id="KW-0732">Signal</keyword>
<evidence type="ECO:0000313" key="4">
    <source>
        <dbReference type="Proteomes" id="UP000272193"/>
    </source>
</evidence>
<dbReference type="SMART" id="SM00028">
    <property type="entry name" value="TPR"/>
    <property type="match status" value="3"/>
</dbReference>
<dbReference type="PANTHER" id="PTHR12558:SF13">
    <property type="entry name" value="CELL DIVISION CYCLE PROTEIN 27 HOMOLOG"/>
    <property type="match status" value="1"/>
</dbReference>
<dbReference type="SUPFAM" id="SSF48452">
    <property type="entry name" value="TPR-like"/>
    <property type="match status" value="1"/>
</dbReference>
<name>A0A3N4UQD5_9BURK</name>
<dbReference type="RefSeq" id="WP_124221871.1">
    <property type="nucleotide sequence ID" value="NZ_RKQL01000002.1"/>
</dbReference>
<protein>
    <submittedName>
        <fullName evidence="3">Type IV pilus assembly protein PilF</fullName>
    </submittedName>
</protein>
<feature type="chain" id="PRO_5018232935" evidence="2">
    <location>
        <begin position="24"/>
        <end position="275"/>
    </location>
</feature>
<evidence type="ECO:0000256" key="2">
    <source>
        <dbReference type="SAM" id="SignalP"/>
    </source>
</evidence>
<dbReference type="Pfam" id="PF00515">
    <property type="entry name" value="TPR_1"/>
    <property type="match status" value="1"/>
</dbReference>
<dbReference type="EMBL" id="RKQL01000002">
    <property type="protein sequence ID" value="RPE70855.1"/>
    <property type="molecule type" value="Genomic_DNA"/>
</dbReference>
<feature type="signal peptide" evidence="2">
    <location>
        <begin position="1"/>
        <end position="23"/>
    </location>
</feature>
<keyword evidence="1" id="KW-0802">TPR repeat</keyword>
<feature type="repeat" description="TPR" evidence="1">
    <location>
        <begin position="91"/>
        <end position="124"/>
    </location>
</feature>
<dbReference type="Proteomes" id="UP000272193">
    <property type="component" value="Unassembled WGS sequence"/>
</dbReference>
<accession>A0A3N4UQD5</accession>
<proteinExistence type="predicted"/>
<comment type="caution">
    <text evidence="3">The sequence shown here is derived from an EMBL/GenBank/DDBJ whole genome shotgun (WGS) entry which is preliminary data.</text>
</comment>
<dbReference type="PANTHER" id="PTHR12558">
    <property type="entry name" value="CELL DIVISION CYCLE 16,23,27"/>
    <property type="match status" value="1"/>
</dbReference>
<dbReference type="OrthoDB" id="9814042at2"/>
<organism evidence="3 4">
    <name type="scientific">Tibeticola sediminis</name>
    <dbReference type="NCBI Taxonomy" id="1917811"/>
    <lineage>
        <taxon>Bacteria</taxon>
        <taxon>Pseudomonadati</taxon>
        <taxon>Pseudomonadota</taxon>
        <taxon>Betaproteobacteria</taxon>
        <taxon>Burkholderiales</taxon>
        <taxon>Comamonadaceae</taxon>
        <taxon>Tibeticola</taxon>
    </lineage>
</organism>
<dbReference type="InterPro" id="IPR013360">
    <property type="entry name" value="Pilus_4_PilW"/>
</dbReference>
<dbReference type="Gene3D" id="1.25.40.10">
    <property type="entry name" value="Tetratricopeptide repeat domain"/>
    <property type="match status" value="1"/>
</dbReference>
<gene>
    <name evidence="3" type="ORF">EDC62_1345</name>
</gene>
<evidence type="ECO:0000256" key="1">
    <source>
        <dbReference type="PROSITE-ProRule" id="PRU00339"/>
    </source>
</evidence>
<dbReference type="InterPro" id="IPR011990">
    <property type="entry name" value="TPR-like_helical_dom_sf"/>
</dbReference>
<dbReference type="NCBIfam" id="TIGR02521">
    <property type="entry name" value="type_IV_pilW"/>
    <property type="match status" value="1"/>
</dbReference>
<evidence type="ECO:0000313" key="3">
    <source>
        <dbReference type="EMBL" id="RPE70855.1"/>
    </source>
</evidence>
<dbReference type="PROSITE" id="PS50005">
    <property type="entry name" value="TPR"/>
    <property type="match status" value="1"/>
</dbReference>
<keyword evidence="4" id="KW-1185">Reference proteome</keyword>
<dbReference type="InterPro" id="IPR019734">
    <property type="entry name" value="TPR_rpt"/>
</dbReference>
<sequence>MRPVDAAYVRRLLVLCALFSAFAQLQGCAASGANAGASASGPDIVTESDEPEARRRARLRLALAVGYFEQGQTTVALDEVKQVLAIDPSFADAYNLRGLIYMKLNNPGLAEESFKRALSINPRDGGSLHNYAWFLCQQQRYPESFEVFERALANPIYLDKAKTYLGYGLCQARAGKLAEAERNLAHAYELDAANPVTGYNLALLLYQRGEFERAQFYIRRINNSEYANAESLWLGIKVERRLNNRDAMRQLAEQLRRRYPQSKELAAYERGAFDE</sequence>
<reference evidence="3 4" key="1">
    <citation type="submission" date="2018-11" db="EMBL/GenBank/DDBJ databases">
        <title>Genomic Encyclopedia of Type Strains, Phase IV (KMG-IV): sequencing the most valuable type-strain genomes for metagenomic binning, comparative biology and taxonomic classification.</title>
        <authorList>
            <person name="Goeker M."/>
        </authorList>
    </citation>
    <scope>NUCLEOTIDE SEQUENCE [LARGE SCALE GENOMIC DNA]</scope>
    <source>
        <strain evidence="3 4">DSM 101684</strain>
    </source>
</reference>
<dbReference type="AlphaFoldDB" id="A0A3N4UQD5"/>